<evidence type="ECO:0000313" key="2">
    <source>
        <dbReference type="EMBL" id="OAV52020.1"/>
    </source>
</evidence>
<sequence length="221" mass="24093">MRLSINLFMTLNGVSQAPGGPEEDTRGGFTDGGWLMSVFDEGCGQAVSRWFDQCGALLLGRRTYDIFASHWPQVSDPDDLVAHLINTSQKYVVTSSALGDVWADSSTRLGDDFLDEIRRLKSVEREGELQVHGSVQLARTLHQAGVVDVYRFLIAPVTVGPGFGMFSAAGPSYKMRVRHGVVTQNGVYDVEMIPEPFGGRKTVGLNDGKEVVLEVDDPEAS</sequence>
<dbReference type="GO" id="GO:0008703">
    <property type="term" value="F:5-amino-6-(5-phosphoribosylamino)uracil reductase activity"/>
    <property type="evidence" value="ECO:0007669"/>
    <property type="project" value="InterPro"/>
</dbReference>
<protein>
    <recommendedName>
        <fullName evidence="1">Bacterial bifunctional deaminase-reductase C-terminal domain-containing protein</fullName>
    </recommendedName>
</protein>
<dbReference type="AlphaFoldDB" id="A0A1B7LV69"/>
<reference evidence="2 3" key="1">
    <citation type="submission" date="2016-04" db="EMBL/GenBank/DDBJ databases">
        <title>First whole genome shotgun sequence of the bacterium Enteractinococcus sp. strain UASWS1574.</title>
        <authorList>
            <person name="Crovadore J."/>
            <person name="Chablais R."/>
            <person name="Lefort F."/>
        </authorList>
    </citation>
    <scope>NUCLEOTIDE SEQUENCE [LARGE SCALE GENOMIC DNA]</scope>
    <source>
        <strain evidence="2 3">UASWS1574</strain>
    </source>
</reference>
<dbReference type="SUPFAM" id="SSF53597">
    <property type="entry name" value="Dihydrofolate reductase-like"/>
    <property type="match status" value="1"/>
</dbReference>
<evidence type="ECO:0000313" key="3">
    <source>
        <dbReference type="Proteomes" id="UP000078292"/>
    </source>
</evidence>
<dbReference type="Proteomes" id="UP000078292">
    <property type="component" value="Unassembled WGS sequence"/>
</dbReference>
<dbReference type="STRING" id="1837282.A6F49_01270"/>
<name>A0A1B7LV69_9MICC</name>
<proteinExistence type="predicted"/>
<dbReference type="InterPro" id="IPR002734">
    <property type="entry name" value="RibDG_C"/>
</dbReference>
<dbReference type="Gene3D" id="3.40.430.10">
    <property type="entry name" value="Dihydrofolate Reductase, subunit A"/>
    <property type="match status" value="1"/>
</dbReference>
<organism evidence="2 3">
    <name type="scientific">Enteractinococcus helveticum</name>
    <dbReference type="NCBI Taxonomy" id="1837282"/>
    <lineage>
        <taxon>Bacteria</taxon>
        <taxon>Bacillati</taxon>
        <taxon>Actinomycetota</taxon>
        <taxon>Actinomycetes</taxon>
        <taxon>Micrococcales</taxon>
        <taxon>Micrococcaceae</taxon>
    </lineage>
</organism>
<dbReference type="GO" id="GO:0009231">
    <property type="term" value="P:riboflavin biosynthetic process"/>
    <property type="evidence" value="ECO:0007669"/>
    <property type="project" value="InterPro"/>
</dbReference>
<keyword evidence="3" id="KW-1185">Reference proteome</keyword>
<dbReference type="InterPro" id="IPR024072">
    <property type="entry name" value="DHFR-like_dom_sf"/>
</dbReference>
<dbReference type="RefSeq" id="WP_052499952.1">
    <property type="nucleotide sequence ID" value="NZ_LXEY01000112.1"/>
</dbReference>
<dbReference type="EMBL" id="LXEY01000112">
    <property type="protein sequence ID" value="OAV52020.1"/>
    <property type="molecule type" value="Genomic_DNA"/>
</dbReference>
<comment type="caution">
    <text evidence="2">The sequence shown here is derived from an EMBL/GenBank/DDBJ whole genome shotgun (WGS) entry which is preliminary data.</text>
</comment>
<evidence type="ECO:0000259" key="1">
    <source>
        <dbReference type="Pfam" id="PF01872"/>
    </source>
</evidence>
<accession>A0A1B7LV69</accession>
<dbReference type="Pfam" id="PF01872">
    <property type="entry name" value="RibD_C"/>
    <property type="match status" value="1"/>
</dbReference>
<dbReference type="OrthoDB" id="7342392at2"/>
<feature type="domain" description="Bacterial bifunctional deaminase-reductase C-terminal" evidence="1">
    <location>
        <begin position="5"/>
        <end position="185"/>
    </location>
</feature>
<gene>
    <name evidence="2" type="ORF">A6F49_01270</name>
</gene>